<proteinExistence type="predicted"/>
<dbReference type="GO" id="GO:0005524">
    <property type="term" value="F:ATP binding"/>
    <property type="evidence" value="ECO:0007669"/>
    <property type="project" value="UniProtKB-KW"/>
</dbReference>
<sequence>MPRVTRNDYALRLFNGDLGLCLADTDGQLRVWFETADEDGQPTVRDFAPGVLPALEGGFAITIHKSQGSEYGHAAVLLPPDATSRAVSRQLLYTGVSRARHSLELWASPELLAAALANNCPRSGGLPDRLRG</sequence>
<dbReference type="CDD" id="cd18809">
    <property type="entry name" value="SF1_C_RecD"/>
    <property type="match status" value="1"/>
</dbReference>
<reference evidence="2 3" key="1">
    <citation type="journal article" date="2016" name="Antonie Van Leeuwenhoek">
        <title>Denitratimonas tolerans gen. nov., sp. nov., a denitrifying bacterium isolated from a bioreactor for tannery wastewater treatment.</title>
        <authorList>
            <person name="Han S.I."/>
            <person name="Kim J.O."/>
            <person name="Lee Y.R."/>
            <person name="Ekpeghere K.I."/>
            <person name="Koh S.C."/>
            <person name="Whang K.S."/>
        </authorList>
    </citation>
    <scope>NUCLEOTIDE SEQUENCE [LARGE SCALE GENOMIC DNA]</scope>
    <source>
        <strain evidence="2 3">KACC 17565</strain>
    </source>
</reference>
<protein>
    <submittedName>
        <fullName evidence="2">ATP-binding domain-containing protein</fullName>
    </submittedName>
</protein>
<keyword evidence="3" id="KW-1185">Reference proteome</keyword>
<dbReference type="InterPro" id="IPR027785">
    <property type="entry name" value="UvrD-like_helicase_C"/>
</dbReference>
<dbReference type="Pfam" id="PF13538">
    <property type="entry name" value="UvrD_C_2"/>
    <property type="match status" value="1"/>
</dbReference>
<evidence type="ECO:0000313" key="2">
    <source>
        <dbReference type="EMBL" id="MEJ1250666.1"/>
    </source>
</evidence>
<dbReference type="InterPro" id="IPR027417">
    <property type="entry name" value="P-loop_NTPase"/>
</dbReference>
<dbReference type="Proteomes" id="UP001364472">
    <property type="component" value="Unassembled WGS sequence"/>
</dbReference>
<dbReference type="AlphaFoldDB" id="A0AAW9RD39"/>
<accession>A0AAW9RD39</accession>
<evidence type="ECO:0000259" key="1">
    <source>
        <dbReference type="Pfam" id="PF13538"/>
    </source>
</evidence>
<comment type="caution">
    <text evidence="2">The sequence shown here is derived from an EMBL/GenBank/DDBJ whole genome shotgun (WGS) entry which is preliminary data.</text>
</comment>
<dbReference type="RefSeq" id="WP_123521291.1">
    <property type="nucleotide sequence ID" value="NZ_JBBDHC010000041.1"/>
</dbReference>
<gene>
    <name evidence="2" type="ORF">WB794_13470</name>
</gene>
<dbReference type="SUPFAM" id="SSF52540">
    <property type="entry name" value="P-loop containing nucleoside triphosphate hydrolases"/>
    <property type="match status" value="1"/>
</dbReference>
<evidence type="ECO:0000313" key="3">
    <source>
        <dbReference type="Proteomes" id="UP001364472"/>
    </source>
</evidence>
<keyword evidence="2" id="KW-0547">Nucleotide-binding</keyword>
<dbReference type="Gene3D" id="3.40.50.300">
    <property type="entry name" value="P-loop containing nucleotide triphosphate hydrolases"/>
    <property type="match status" value="1"/>
</dbReference>
<organism evidence="2 3">
    <name type="scientific">Denitratimonas tolerans</name>
    <dbReference type="NCBI Taxonomy" id="1338420"/>
    <lineage>
        <taxon>Bacteria</taxon>
        <taxon>Pseudomonadati</taxon>
        <taxon>Pseudomonadota</taxon>
        <taxon>Gammaproteobacteria</taxon>
        <taxon>Lysobacterales</taxon>
        <taxon>Lysobacteraceae</taxon>
        <taxon>Denitratimonas</taxon>
    </lineage>
</organism>
<keyword evidence="2" id="KW-0067">ATP-binding</keyword>
<feature type="domain" description="UvrD-like helicase C-terminal" evidence="1">
    <location>
        <begin position="58"/>
        <end position="103"/>
    </location>
</feature>
<name>A0AAW9RD39_9GAMM</name>
<dbReference type="Gene3D" id="2.30.30.940">
    <property type="match status" value="1"/>
</dbReference>
<dbReference type="EMBL" id="JBBDHC010000041">
    <property type="protein sequence ID" value="MEJ1250666.1"/>
    <property type="molecule type" value="Genomic_DNA"/>
</dbReference>